<keyword evidence="3 4" id="KW-0975">Bacterial flagellum</keyword>
<comment type="subcellular location">
    <subcellularLocation>
        <location evidence="4">Secreted</location>
    </subcellularLocation>
    <subcellularLocation>
        <location evidence="4">Bacterial flagellum</location>
    </subcellularLocation>
</comment>
<evidence type="ECO:0000313" key="7">
    <source>
        <dbReference type="EMBL" id="SOD51944.1"/>
    </source>
</evidence>
<dbReference type="GO" id="GO:0005198">
    <property type="term" value="F:structural molecule activity"/>
    <property type="evidence" value="ECO:0007669"/>
    <property type="project" value="UniProtKB-UniRule"/>
</dbReference>
<reference evidence="7 8" key="1">
    <citation type="submission" date="2017-09" db="EMBL/GenBank/DDBJ databases">
        <authorList>
            <person name="Ehlers B."/>
            <person name="Leendertz F.H."/>
        </authorList>
    </citation>
    <scope>NUCLEOTIDE SEQUENCE [LARGE SCALE GENOMIC DNA]</scope>
    <source>
        <strain evidence="7 8">CGMCC 1.10978</strain>
    </source>
</reference>
<dbReference type="SUPFAM" id="SSF64518">
    <property type="entry name" value="Phase 1 flagellin"/>
    <property type="match status" value="1"/>
</dbReference>
<dbReference type="InterPro" id="IPR046358">
    <property type="entry name" value="Flagellin_C"/>
</dbReference>
<dbReference type="InterPro" id="IPR001492">
    <property type="entry name" value="Flagellin"/>
</dbReference>
<dbReference type="PANTHER" id="PTHR42792">
    <property type="entry name" value="FLAGELLIN"/>
    <property type="match status" value="1"/>
</dbReference>
<gene>
    <name evidence="7" type="ORF">SAMN06296416_101953</name>
</gene>
<keyword evidence="7" id="KW-0966">Cell projection</keyword>
<dbReference type="InterPro" id="IPR042187">
    <property type="entry name" value="Flagellin_C_sub2"/>
</dbReference>
<evidence type="ECO:0000256" key="1">
    <source>
        <dbReference type="ARBA" id="ARBA00005709"/>
    </source>
</evidence>
<keyword evidence="2 4" id="KW-0964">Secreted</keyword>
<dbReference type="Gene3D" id="3.30.70.2120">
    <property type="match status" value="1"/>
</dbReference>
<dbReference type="EMBL" id="OCND01000001">
    <property type="protein sequence ID" value="SOD51944.1"/>
    <property type="molecule type" value="Genomic_DNA"/>
</dbReference>
<accession>A0A286CZZ3</accession>
<sequence>MAQVINTNTMSLNAQRNLSTSGASLATTIQRLSSGLRINSAKDDAAGLAISERFSTQIRGLDVAVRNANDGISLAQVAEGSLTEIGNNLQRIRELSVQSANATNSASDRAALNAEVKQLTAEIDRVAKQSDFNGTKLLDGSFTSQLFQVGANAGQAIAIDKVVNAKADTLGNVNFAAAQTATAAAVDATADNSLTGMVINGVTIADVEWKQGTSAANVAAGIAGAINAQIGETGVYASVDNGTITLTSVKQGQDFAYTAGTLAVADEVGLAGIAATADAVDGTTAFVDGLDVTTFAGAQQALEIVDAALTSVNGARADLGAIQNRFTSVVANLQASSENLAASRSRIRDTDFAKETAELTRTQILQQAGTAMLAQANQVPQNVLSLLQR</sequence>
<organism evidence="7 8">
    <name type="scientific">Pseudoxanthomonas wuyuanensis</name>
    <dbReference type="NCBI Taxonomy" id="1073196"/>
    <lineage>
        <taxon>Bacteria</taxon>
        <taxon>Pseudomonadati</taxon>
        <taxon>Pseudomonadota</taxon>
        <taxon>Gammaproteobacteria</taxon>
        <taxon>Lysobacterales</taxon>
        <taxon>Lysobacteraceae</taxon>
        <taxon>Pseudoxanthomonas</taxon>
    </lineage>
</organism>
<protein>
    <recommendedName>
        <fullName evidence="4">Flagellin</fullName>
    </recommendedName>
</protein>
<dbReference type="OrthoDB" id="9796789at2"/>
<name>A0A286CZZ3_9GAMM</name>
<evidence type="ECO:0000313" key="8">
    <source>
        <dbReference type="Proteomes" id="UP000219374"/>
    </source>
</evidence>
<evidence type="ECO:0000256" key="3">
    <source>
        <dbReference type="ARBA" id="ARBA00023143"/>
    </source>
</evidence>
<dbReference type="GO" id="GO:0009288">
    <property type="term" value="C:bacterial-type flagellum"/>
    <property type="evidence" value="ECO:0007669"/>
    <property type="project" value="UniProtKB-SubCell"/>
</dbReference>
<dbReference type="AlphaFoldDB" id="A0A286CZZ3"/>
<dbReference type="InterPro" id="IPR001029">
    <property type="entry name" value="Flagellin_N"/>
</dbReference>
<comment type="function">
    <text evidence="4">Flagellin is the subunit protein which polymerizes to form the filaments of bacterial flagella.</text>
</comment>
<dbReference type="GO" id="GO:0005576">
    <property type="term" value="C:extracellular region"/>
    <property type="evidence" value="ECO:0007669"/>
    <property type="project" value="UniProtKB-SubCell"/>
</dbReference>
<proteinExistence type="inferred from homology"/>
<dbReference type="Pfam" id="PF00669">
    <property type="entry name" value="Flagellin_N"/>
    <property type="match status" value="1"/>
</dbReference>
<feature type="domain" description="Flagellin N-terminal" evidence="5">
    <location>
        <begin position="5"/>
        <end position="143"/>
    </location>
</feature>
<keyword evidence="8" id="KW-1185">Reference proteome</keyword>
<dbReference type="Pfam" id="PF00700">
    <property type="entry name" value="Flagellin_C"/>
    <property type="match status" value="1"/>
</dbReference>
<dbReference type="Gene3D" id="6.10.10.10">
    <property type="entry name" value="Flagellar export chaperone, C-terminal domain"/>
    <property type="match status" value="1"/>
</dbReference>
<evidence type="ECO:0000259" key="5">
    <source>
        <dbReference type="Pfam" id="PF00669"/>
    </source>
</evidence>
<dbReference type="PANTHER" id="PTHR42792:SF2">
    <property type="entry name" value="FLAGELLIN"/>
    <property type="match status" value="1"/>
</dbReference>
<evidence type="ECO:0000259" key="6">
    <source>
        <dbReference type="Pfam" id="PF00700"/>
    </source>
</evidence>
<comment type="similarity">
    <text evidence="1 4">Belongs to the bacterial flagellin family.</text>
</comment>
<dbReference type="PRINTS" id="PR00207">
    <property type="entry name" value="FLAGELLIN"/>
</dbReference>
<evidence type="ECO:0000256" key="4">
    <source>
        <dbReference type="RuleBase" id="RU362073"/>
    </source>
</evidence>
<feature type="domain" description="Flagellin C-terminal" evidence="6">
    <location>
        <begin position="302"/>
        <end position="387"/>
    </location>
</feature>
<dbReference type="Proteomes" id="UP000219374">
    <property type="component" value="Unassembled WGS sequence"/>
</dbReference>
<keyword evidence="7" id="KW-0969">Cilium</keyword>
<dbReference type="Gene3D" id="1.20.1330.10">
    <property type="entry name" value="f41 fragment of flagellin, N-terminal domain"/>
    <property type="match status" value="1"/>
</dbReference>
<dbReference type="NCBIfam" id="NF006467">
    <property type="entry name" value="PRK08869.1-2"/>
    <property type="match status" value="1"/>
</dbReference>
<keyword evidence="7" id="KW-0282">Flagellum</keyword>
<dbReference type="RefSeq" id="WP_097120671.1">
    <property type="nucleotide sequence ID" value="NZ_OCND01000001.1"/>
</dbReference>
<evidence type="ECO:0000256" key="2">
    <source>
        <dbReference type="ARBA" id="ARBA00022525"/>
    </source>
</evidence>